<evidence type="ECO:0000256" key="1">
    <source>
        <dbReference type="SAM" id="MobiDB-lite"/>
    </source>
</evidence>
<keyword evidence="4" id="KW-0449">Lipoprotein</keyword>
<feature type="transmembrane region" description="Helical" evidence="2">
    <location>
        <begin position="6"/>
        <end position="27"/>
    </location>
</feature>
<keyword evidence="2" id="KW-1133">Transmembrane helix</keyword>
<sequence>MGRPALAIGGIALIGAGIAVGFGWWNWNRTTAEVNREVSQQIRTVRFDVDSGDVMIQTGPVAATTIHQRFHYNRDAVPGDAFTVDGDELVLSDCGHNCSVDFEVTVPAGTAVTGELTSGDVRLRNTGPVDVSATSGDVDVSLRTPQDIRVRVTSGDVRVIVPPGRYHVSGSSTSGDRQIDVPTDLSGPVLDISTTSGDATVHTA</sequence>
<keyword evidence="2" id="KW-0472">Membrane</keyword>
<evidence type="ECO:0000256" key="2">
    <source>
        <dbReference type="SAM" id="Phobius"/>
    </source>
</evidence>
<evidence type="ECO:0000313" key="5">
    <source>
        <dbReference type="Proteomes" id="UP001165136"/>
    </source>
</evidence>
<dbReference type="InterPro" id="IPR025164">
    <property type="entry name" value="Toastrack_DUF4097"/>
</dbReference>
<reference evidence="4" key="1">
    <citation type="submission" date="2023-03" db="EMBL/GenBank/DDBJ databases">
        <title>Amycolatopsis taiwanensis NBRC 103393.</title>
        <authorList>
            <person name="Ichikawa N."/>
            <person name="Sato H."/>
            <person name="Tonouchi N."/>
        </authorList>
    </citation>
    <scope>NUCLEOTIDE SEQUENCE</scope>
    <source>
        <strain evidence="4">NBRC 103393</strain>
    </source>
</reference>
<dbReference type="RefSeq" id="WP_285487747.1">
    <property type="nucleotide sequence ID" value="NZ_BSTI01000008.1"/>
</dbReference>
<dbReference type="EMBL" id="BSTI01000008">
    <property type="protein sequence ID" value="GLY67306.1"/>
    <property type="molecule type" value="Genomic_DNA"/>
</dbReference>
<accession>A0A9W6R221</accession>
<dbReference type="Pfam" id="PF13349">
    <property type="entry name" value="DUF4097"/>
    <property type="match status" value="1"/>
</dbReference>
<evidence type="ECO:0000259" key="3">
    <source>
        <dbReference type="Pfam" id="PF13349"/>
    </source>
</evidence>
<dbReference type="Proteomes" id="UP001165136">
    <property type="component" value="Unassembled WGS sequence"/>
</dbReference>
<feature type="region of interest" description="Disordered" evidence="1">
    <location>
        <begin position="165"/>
        <end position="204"/>
    </location>
</feature>
<dbReference type="AlphaFoldDB" id="A0A9W6R221"/>
<feature type="domain" description="DUF4097" evidence="3">
    <location>
        <begin position="115"/>
        <end position="181"/>
    </location>
</feature>
<proteinExistence type="predicted"/>
<keyword evidence="2" id="KW-0812">Transmembrane</keyword>
<evidence type="ECO:0000313" key="4">
    <source>
        <dbReference type="EMBL" id="GLY67306.1"/>
    </source>
</evidence>
<organism evidence="4 5">
    <name type="scientific">Amycolatopsis taiwanensis</name>
    <dbReference type="NCBI Taxonomy" id="342230"/>
    <lineage>
        <taxon>Bacteria</taxon>
        <taxon>Bacillati</taxon>
        <taxon>Actinomycetota</taxon>
        <taxon>Actinomycetes</taxon>
        <taxon>Pseudonocardiales</taxon>
        <taxon>Pseudonocardiaceae</taxon>
        <taxon>Amycolatopsis</taxon>
    </lineage>
</organism>
<gene>
    <name evidence="4" type="ORF">Atai01_39250</name>
</gene>
<feature type="compositionally biased region" description="Polar residues" evidence="1">
    <location>
        <begin position="192"/>
        <end position="204"/>
    </location>
</feature>
<name>A0A9W6R221_9PSEU</name>
<keyword evidence="5" id="KW-1185">Reference proteome</keyword>
<comment type="caution">
    <text evidence="4">The sequence shown here is derived from an EMBL/GenBank/DDBJ whole genome shotgun (WGS) entry which is preliminary data.</text>
</comment>
<protein>
    <submittedName>
        <fullName evidence="4">Lipoprotein</fullName>
    </submittedName>
</protein>